<dbReference type="Proteomes" id="UP001500190">
    <property type="component" value="Unassembled WGS sequence"/>
</dbReference>
<gene>
    <name evidence="3" type="ORF">GCM10009742_26930</name>
</gene>
<dbReference type="RefSeq" id="WP_344190718.1">
    <property type="nucleotide sequence ID" value="NZ_BAAAND010000004.1"/>
</dbReference>
<dbReference type="EMBL" id="BAAAND010000004">
    <property type="protein sequence ID" value="GAA1581022.1"/>
    <property type="molecule type" value="Genomic_DNA"/>
</dbReference>
<sequence length="342" mass="37588">MTQETDASDASLESQARNALAAYDLAGPVALRLHARGLNTVFEVTANSKRYALRVHRPGYRTSDQIRSELQFVRAVAEHWNDQALLFAPWPMTNRKGDLVTEVTAGESVLSCDVTTWVDGAVLVPGQGLTEATVRRLGHALASLHNLSAQFSPPGGFSLPRWDADGMFVPSASPYQPQLGIEDLLDRPDLDLYAEIADRTRAVFTSLDSAGDSFGIIHADYILGNCFLQRAGSEWRTSVFDFDDCGWGYFLYDLCPLLGNLAGYPGAIVDNPEYPRLRDAFLAGYRTTRPLPAAFEEHLPTLMAARNANHCLLTARHDVSPTPAQDAAWRMSLARQCLALPH</sequence>
<dbReference type="Gene3D" id="3.90.1200.10">
    <property type="match status" value="1"/>
</dbReference>
<dbReference type="PANTHER" id="PTHR21064">
    <property type="entry name" value="AMINOGLYCOSIDE PHOSPHOTRANSFERASE DOMAIN-CONTAINING PROTEIN-RELATED"/>
    <property type="match status" value="1"/>
</dbReference>
<feature type="domain" description="Aminoglycoside phosphotransferase" evidence="2">
    <location>
        <begin position="38"/>
        <end position="290"/>
    </location>
</feature>
<dbReference type="InterPro" id="IPR011009">
    <property type="entry name" value="Kinase-like_dom_sf"/>
</dbReference>
<name>A0ABN2DR04_9ACTN</name>
<evidence type="ECO:0000259" key="2">
    <source>
        <dbReference type="Pfam" id="PF01636"/>
    </source>
</evidence>
<dbReference type="SUPFAM" id="SSF56112">
    <property type="entry name" value="Protein kinase-like (PK-like)"/>
    <property type="match status" value="1"/>
</dbReference>
<reference evidence="3 4" key="1">
    <citation type="journal article" date="2019" name="Int. J. Syst. Evol. Microbiol.">
        <title>The Global Catalogue of Microorganisms (GCM) 10K type strain sequencing project: providing services to taxonomists for standard genome sequencing and annotation.</title>
        <authorList>
            <consortium name="The Broad Institute Genomics Platform"/>
            <consortium name="The Broad Institute Genome Sequencing Center for Infectious Disease"/>
            <person name="Wu L."/>
            <person name="Ma J."/>
        </authorList>
    </citation>
    <scope>NUCLEOTIDE SEQUENCE [LARGE SCALE GENOMIC DNA]</scope>
    <source>
        <strain evidence="3 4">JCM 14304</strain>
    </source>
</reference>
<comment type="caution">
    <text evidence="3">The sequence shown here is derived from an EMBL/GenBank/DDBJ whole genome shotgun (WGS) entry which is preliminary data.</text>
</comment>
<evidence type="ECO:0000313" key="4">
    <source>
        <dbReference type="Proteomes" id="UP001500190"/>
    </source>
</evidence>
<dbReference type="Gene3D" id="3.30.200.20">
    <property type="entry name" value="Phosphorylase Kinase, domain 1"/>
    <property type="match status" value="1"/>
</dbReference>
<accession>A0ABN2DR04</accession>
<evidence type="ECO:0000256" key="1">
    <source>
        <dbReference type="ARBA" id="ARBA00038240"/>
    </source>
</evidence>
<dbReference type="PANTHER" id="PTHR21064:SF6">
    <property type="entry name" value="AMINOGLYCOSIDE PHOSPHOTRANSFERASE DOMAIN-CONTAINING PROTEIN"/>
    <property type="match status" value="1"/>
</dbReference>
<protein>
    <submittedName>
        <fullName evidence="3">Phosphotransferase</fullName>
    </submittedName>
</protein>
<evidence type="ECO:0000313" key="3">
    <source>
        <dbReference type="EMBL" id="GAA1581022.1"/>
    </source>
</evidence>
<dbReference type="Pfam" id="PF01636">
    <property type="entry name" value="APH"/>
    <property type="match status" value="1"/>
</dbReference>
<keyword evidence="4" id="KW-1185">Reference proteome</keyword>
<comment type="similarity">
    <text evidence="1">Belongs to the pseudomonas-type ThrB family.</text>
</comment>
<organism evidence="3 4">
    <name type="scientific">Kribbella karoonensis</name>
    <dbReference type="NCBI Taxonomy" id="324851"/>
    <lineage>
        <taxon>Bacteria</taxon>
        <taxon>Bacillati</taxon>
        <taxon>Actinomycetota</taxon>
        <taxon>Actinomycetes</taxon>
        <taxon>Propionibacteriales</taxon>
        <taxon>Kribbellaceae</taxon>
        <taxon>Kribbella</taxon>
    </lineage>
</organism>
<dbReference type="InterPro" id="IPR050249">
    <property type="entry name" value="Pseudomonas-type_ThrB"/>
</dbReference>
<dbReference type="InterPro" id="IPR002575">
    <property type="entry name" value="Aminoglycoside_PTrfase"/>
</dbReference>
<proteinExistence type="inferred from homology"/>